<dbReference type="SUPFAM" id="SSF52799">
    <property type="entry name" value="(Phosphotyrosine protein) phosphatases II"/>
    <property type="match status" value="1"/>
</dbReference>
<dbReference type="Gene3D" id="3.90.190.10">
    <property type="entry name" value="Protein tyrosine phosphatase superfamily"/>
    <property type="match status" value="1"/>
</dbReference>
<dbReference type="GO" id="GO:0016787">
    <property type="term" value="F:hydrolase activity"/>
    <property type="evidence" value="ECO:0007669"/>
    <property type="project" value="InterPro"/>
</dbReference>
<protein>
    <submittedName>
        <fullName evidence="2">TIGR01244 family phosphatase</fullName>
    </submittedName>
</protein>
<dbReference type="RefSeq" id="WP_115466566.1">
    <property type="nucleotide sequence ID" value="NZ_QKRA01000001.1"/>
</dbReference>
<keyword evidence="3" id="KW-1185">Reference proteome</keyword>
<reference evidence="2 3" key="1">
    <citation type="submission" date="2018-06" db="EMBL/GenBank/DDBJ databases">
        <title>Marinomonas sp. YLB-05 draft genome sequence.</title>
        <authorList>
            <person name="Yu L."/>
            <person name="Tang X."/>
        </authorList>
    </citation>
    <scope>NUCLEOTIDE SEQUENCE [LARGE SCALE GENOMIC DNA]</scope>
    <source>
        <strain evidence="2 3">YLB-05</strain>
    </source>
</reference>
<accession>A0A370UDY1</accession>
<proteinExistence type="predicted"/>
<dbReference type="OrthoDB" id="9802771at2"/>
<dbReference type="NCBIfam" id="TIGR01244">
    <property type="entry name" value="TIGR01244 family sulfur transferase"/>
    <property type="match status" value="1"/>
</dbReference>
<comment type="caution">
    <text evidence="2">The sequence shown here is derived from an EMBL/GenBank/DDBJ whole genome shotgun (WGS) entry which is preliminary data.</text>
</comment>
<dbReference type="EMBL" id="QKRA01000001">
    <property type="protein sequence ID" value="RDL45979.1"/>
    <property type="molecule type" value="Genomic_DNA"/>
</dbReference>
<sequence length="135" mass="14695">MKHITSEFYVAEQLMPDDIPTLVEAGIRQIICNRPDHEAEGQTDFNLIQAAAADAGIEFQLLATAPGQFPQELVDKFADLIASVEGKTLAYCRTGTRSLSLWTLANPEGKSAEELLNLAENAGYNMSGLIERVAL</sequence>
<gene>
    <name evidence="2" type="ORF">DN730_02745</name>
</gene>
<dbReference type="AlphaFoldDB" id="A0A370UDY1"/>
<evidence type="ECO:0000259" key="1">
    <source>
        <dbReference type="Pfam" id="PF04273"/>
    </source>
</evidence>
<feature type="domain" description="Beta-lactamase hydrolase-like protein phosphatase-like" evidence="1">
    <location>
        <begin position="2"/>
        <end position="105"/>
    </location>
</feature>
<dbReference type="InterPro" id="IPR005939">
    <property type="entry name" value="BLH_phosphatase-like"/>
</dbReference>
<dbReference type="Pfam" id="PF04273">
    <property type="entry name" value="BLH_phosphatase"/>
    <property type="match status" value="1"/>
</dbReference>
<evidence type="ECO:0000313" key="3">
    <source>
        <dbReference type="Proteomes" id="UP000254326"/>
    </source>
</evidence>
<dbReference type="Proteomes" id="UP000254326">
    <property type="component" value="Unassembled WGS sequence"/>
</dbReference>
<dbReference type="InterPro" id="IPR029021">
    <property type="entry name" value="Prot-tyrosine_phosphatase-like"/>
</dbReference>
<organism evidence="2 3">
    <name type="scientific">Marinomonas piezotolerans</name>
    <dbReference type="NCBI Taxonomy" id="2213058"/>
    <lineage>
        <taxon>Bacteria</taxon>
        <taxon>Pseudomonadati</taxon>
        <taxon>Pseudomonadota</taxon>
        <taxon>Gammaproteobacteria</taxon>
        <taxon>Oceanospirillales</taxon>
        <taxon>Oceanospirillaceae</taxon>
        <taxon>Marinomonas</taxon>
    </lineage>
</organism>
<name>A0A370UDY1_9GAMM</name>
<evidence type="ECO:0000313" key="2">
    <source>
        <dbReference type="EMBL" id="RDL45979.1"/>
    </source>
</evidence>